<keyword evidence="7 9" id="KW-0675">Receptor</keyword>
<dbReference type="OMA" id="NEIMIKW"/>
<evidence type="ECO:0000256" key="8">
    <source>
        <dbReference type="ARBA" id="ARBA00023224"/>
    </source>
</evidence>
<name>A0A8C5A163_GADMO</name>
<dbReference type="InterPro" id="IPR000276">
    <property type="entry name" value="GPCR_Rhodpsn"/>
</dbReference>
<dbReference type="GeneTree" id="ENSGT01110000267168"/>
<comment type="subcellular location">
    <subcellularLocation>
        <location evidence="1">Cell membrane</location>
        <topology evidence="1">Multi-pass membrane protein</topology>
    </subcellularLocation>
</comment>
<feature type="transmembrane region" description="Helical" evidence="10">
    <location>
        <begin position="84"/>
        <end position="105"/>
    </location>
</feature>
<evidence type="ECO:0000256" key="1">
    <source>
        <dbReference type="ARBA" id="ARBA00004651"/>
    </source>
</evidence>
<proteinExistence type="inferred from homology"/>
<dbReference type="Pfam" id="PF00001">
    <property type="entry name" value="7tm_1"/>
    <property type="match status" value="1"/>
</dbReference>
<dbReference type="GO" id="GO:0019722">
    <property type="term" value="P:calcium-mediated signaling"/>
    <property type="evidence" value="ECO:0007669"/>
    <property type="project" value="TreeGrafter"/>
</dbReference>
<feature type="transmembrane region" description="Helical" evidence="10">
    <location>
        <begin position="286"/>
        <end position="310"/>
    </location>
</feature>
<feature type="domain" description="G-protein coupled receptors family 1 profile" evidence="11">
    <location>
        <begin position="96"/>
        <end position="350"/>
    </location>
</feature>
<dbReference type="PROSITE" id="PS50262">
    <property type="entry name" value="G_PROTEIN_RECEP_F1_2"/>
    <property type="match status" value="1"/>
</dbReference>
<sequence>MLNNRDLKLKTGSDISQLFTHPLLHTQKSTLVQAITMEDEQYDYFLYLFNISENTSYPSYEADGLVPHCFSANVTKFASAIIPYFYYINFLLSYLGNWLVLFIIVKLEKVNSVTNIFLINLVTSNILFASSFPFLAKYHSSEWIFGTVLCKLVSSAHLIGFYSSILFLTLMTFDRYLAVVHAVSAAKSRRRAYAIGASLIVWFISVLASLNELVFKGVWKDSEQGLMCEETGYHADVIKQWNLVSYYMQFLLFFLLPLFMVMYCYTCITVRIMSTRMREKWRSVKLIFIIMFTFFVCWTPYNIVILLKAIQISTADKANRTCDQVEALNYALYATRNIAFLYCCISPMFYSFVGKRFQSHFRKLLLKNMPCLARHFRPASLSSKSTAQRTSHTNDL</sequence>
<feature type="transmembrane region" description="Helical" evidence="10">
    <location>
        <begin position="117"/>
        <end position="136"/>
    </location>
</feature>
<keyword evidence="13" id="KW-1185">Reference proteome</keyword>
<dbReference type="InterPro" id="IPR000355">
    <property type="entry name" value="Chemokine_rcpt"/>
</dbReference>
<dbReference type="Gene3D" id="1.20.1070.10">
    <property type="entry name" value="Rhodopsin 7-helix transmembrane proteins"/>
    <property type="match status" value="1"/>
</dbReference>
<keyword evidence="8 9" id="KW-0807">Transducer</keyword>
<feature type="transmembrane region" description="Helical" evidence="10">
    <location>
        <begin position="192"/>
        <end position="210"/>
    </location>
</feature>
<organism evidence="12 13">
    <name type="scientific">Gadus morhua</name>
    <name type="common">Atlantic cod</name>
    <dbReference type="NCBI Taxonomy" id="8049"/>
    <lineage>
        <taxon>Eukaryota</taxon>
        <taxon>Metazoa</taxon>
        <taxon>Chordata</taxon>
        <taxon>Craniata</taxon>
        <taxon>Vertebrata</taxon>
        <taxon>Euteleostomi</taxon>
        <taxon>Actinopterygii</taxon>
        <taxon>Neopterygii</taxon>
        <taxon>Teleostei</taxon>
        <taxon>Neoteleostei</taxon>
        <taxon>Acanthomorphata</taxon>
        <taxon>Zeiogadaria</taxon>
        <taxon>Gadariae</taxon>
        <taxon>Gadiformes</taxon>
        <taxon>Gadoidei</taxon>
        <taxon>Gadidae</taxon>
        <taxon>Gadus</taxon>
    </lineage>
</organism>
<reference evidence="12" key="2">
    <citation type="submission" date="2025-09" db="UniProtKB">
        <authorList>
            <consortium name="Ensembl"/>
        </authorList>
    </citation>
    <scope>IDENTIFICATION</scope>
</reference>
<evidence type="ECO:0000313" key="13">
    <source>
        <dbReference type="Proteomes" id="UP000694546"/>
    </source>
</evidence>
<dbReference type="PANTHER" id="PTHR10489:SF922">
    <property type="entry name" value="C-C CHEMOKINE RECEPTOR FAMILY-LIKE-RELATED"/>
    <property type="match status" value="1"/>
</dbReference>
<dbReference type="PROSITE" id="PS00237">
    <property type="entry name" value="G_PROTEIN_RECEP_F1_1"/>
    <property type="match status" value="1"/>
</dbReference>
<dbReference type="GO" id="GO:0009897">
    <property type="term" value="C:external side of plasma membrane"/>
    <property type="evidence" value="ECO:0007669"/>
    <property type="project" value="TreeGrafter"/>
</dbReference>
<keyword evidence="5 9" id="KW-0297">G-protein coupled receptor</keyword>
<feature type="transmembrane region" description="Helical" evidence="10">
    <location>
        <begin position="330"/>
        <end position="353"/>
    </location>
</feature>
<protein>
    <submittedName>
        <fullName evidence="12">Chemokine (C-C motif) receptor 12a</fullName>
    </submittedName>
</protein>
<dbReference type="GO" id="GO:0006955">
    <property type="term" value="P:immune response"/>
    <property type="evidence" value="ECO:0007669"/>
    <property type="project" value="TreeGrafter"/>
</dbReference>
<evidence type="ECO:0000259" key="11">
    <source>
        <dbReference type="PROSITE" id="PS50262"/>
    </source>
</evidence>
<dbReference type="InterPro" id="IPR017452">
    <property type="entry name" value="GPCR_Rhodpsn_7TM"/>
</dbReference>
<dbReference type="AlphaFoldDB" id="A0A8C5A163"/>
<evidence type="ECO:0000256" key="3">
    <source>
        <dbReference type="ARBA" id="ARBA00022692"/>
    </source>
</evidence>
<evidence type="ECO:0000256" key="6">
    <source>
        <dbReference type="ARBA" id="ARBA00023136"/>
    </source>
</evidence>
<dbReference type="GO" id="GO:0060326">
    <property type="term" value="P:cell chemotaxis"/>
    <property type="evidence" value="ECO:0007669"/>
    <property type="project" value="TreeGrafter"/>
</dbReference>
<keyword evidence="2" id="KW-1003">Cell membrane</keyword>
<evidence type="ECO:0000256" key="5">
    <source>
        <dbReference type="ARBA" id="ARBA00023040"/>
    </source>
</evidence>
<dbReference type="PRINTS" id="PR00237">
    <property type="entry name" value="GPCRRHODOPSN"/>
</dbReference>
<feature type="transmembrane region" description="Helical" evidence="10">
    <location>
        <begin position="246"/>
        <end position="265"/>
    </location>
</feature>
<reference evidence="12" key="1">
    <citation type="submission" date="2025-08" db="UniProtKB">
        <authorList>
            <consortium name="Ensembl"/>
        </authorList>
    </citation>
    <scope>IDENTIFICATION</scope>
</reference>
<evidence type="ECO:0000256" key="2">
    <source>
        <dbReference type="ARBA" id="ARBA00022475"/>
    </source>
</evidence>
<evidence type="ECO:0000256" key="9">
    <source>
        <dbReference type="RuleBase" id="RU000688"/>
    </source>
</evidence>
<comment type="similarity">
    <text evidence="9">Belongs to the G-protein coupled receptor 1 family.</text>
</comment>
<accession>A0A8C5A163</accession>
<evidence type="ECO:0000256" key="7">
    <source>
        <dbReference type="ARBA" id="ARBA00023170"/>
    </source>
</evidence>
<evidence type="ECO:0000256" key="4">
    <source>
        <dbReference type="ARBA" id="ARBA00022989"/>
    </source>
</evidence>
<dbReference type="Proteomes" id="UP000694546">
    <property type="component" value="Chromosome 8"/>
</dbReference>
<keyword evidence="6 10" id="KW-0472">Membrane</keyword>
<dbReference type="PANTHER" id="PTHR10489">
    <property type="entry name" value="CELL ADHESION MOLECULE"/>
    <property type="match status" value="1"/>
</dbReference>
<dbReference type="SUPFAM" id="SSF81321">
    <property type="entry name" value="Family A G protein-coupled receptor-like"/>
    <property type="match status" value="1"/>
</dbReference>
<evidence type="ECO:0000256" key="10">
    <source>
        <dbReference type="SAM" id="Phobius"/>
    </source>
</evidence>
<keyword evidence="4 10" id="KW-1133">Transmembrane helix</keyword>
<dbReference type="GO" id="GO:0007204">
    <property type="term" value="P:positive regulation of cytosolic calcium ion concentration"/>
    <property type="evidence" value="ECO:0007669"/>
    <property type="project" value="TreeGrafter"/>
</dbReference>
<dbReference type="GO" id="GO:0019957">
    <property type="term" value="F:C-C chemokine binding"/>
    <property type="evidence" value="ECO:0007669"/>
    <property type="project" value="TreeGrafter"/>
</dbReference>
<dbReference type="GO" id="GO:0016493">
    <property type="term" value="F:C-C chemokine receptor activity"/>
    <property type="evidence" value="ECO:0007669"/>
    <property type="project" value="TreeGrafter"/>
</dbReference>
<dbReference type="PRINTS" id="PR00657">
    <property type="entry name" value="CCCHEMOKINER"/>
</dbReference>
<dbReference type="Ensembl" id="ENSGMOT00000030679.1">
    <property type="protein sequence ID" value="ENSGMOP00000024629.1"/>
    <property type="gene ID" value="ENSGMOG00000025129.1"/>
</dbReference>
<keyword evidence="3 9" id="KW-0812">Transmembrane</keyword>
<feature type="transmembrane region" description="Helical" evidence="10">
    <location>
        <begin position="156"/>
        <end position="180"/>
    </location>
</feature>
<dbReference type="InterPro" id="IPR050119">
    <property type="entry name" value="CCR1-9-like"/>
</dbReference>
<gene>
    <name evidence="12" type="primary">LOC115548766</name>
</gene>
<evidence type="ECO:0000313" key="12">
    <source>
        <dbReference type="Ensembl" id="ENSGMOP00000024629.1"/>
    </source>
</evidence>